<feature type="compositionally biased region" description="Basic and acidic residues" evidence="1">
    <location>
        <begin position="52"/>
        <end position="61"/>
    </location>
</feature>
<accession>A0A182EMM8</accession>
<reference evidence="4" key="1">
    <citation type="submission" date="2016-06" db="UniProtKB">
        <authorList>
            <consortium name="WormBaseParasite"/>
        </authorList>
    </citation>
    <scope>IDENTIFICATION</scope>
</reference>
<reference evidence="2 3" key="2">
    <citation type="submission" date="2018-08" db="EMBL/GenBank/DDBJ databases">
        <authorList>
            <person name="Laetsch R D."/>
            <person name="Stevens L."/>
            <person name="Kumar S."/>
            <person name="Blaxter L. M."/>
        </authorList>
    </citation>
    <scope>NUCLEOTIDE SEQUENCE [LARGE SCALE GENOMIC DNA]</scope>
</reference>
<feature type="region of interest" description="Disordered" evidence="1">
    <location>
        <begin position="52"/>
        <end position="72"/>
    </location>
</feature>
<dbReference type="AlphaFoldDB" id="A0A182EMM8"/>
<gene>
    <name evidence="2" type="ORF">NOO_LOCUS9374</name>
</gene>
<evidence type="ECO:0000313" key="2">
    <source>
        <dbReference type="EMBL" id="VDM92772.1"/>
    </source>
</evidence>
<evidence type="ECO:0000313" key="4">
    <source>
        <dbReference type="WBParaSite" id="nOo.2.0.1.t09374-RA"/>
    </source>
</evidence>
<evidence type="ECO:0000256" key="1">
    <source>
        <dbReference type="SAM" id="MobiDB-lite"/>
    </source>
</evidence>
<dbReference type="EMBL" id="UYRW01004511">
    <property type="protein sequence ID" value="VDM92772.1"/>
    <property type="molecule type" value="Genomic_DNA"/>
</dbReference>
<dbReference type="Proteomes" id="UP000271087">
    <property type="component" value="Unassembled WGS sequence"/>
</dbReference>
<name>A0A182EMM8_ONCOC</name>
<dbReference type="WBParaSite" id="nOo.2.0.1.t09374-RA">
    <property type="protein sequence ID" value="nOo.2.0.1.t09374-RA"/>
    <property type="gene ID" value="nOo.2.0.1.g09374"/>
</dbReference>
<keyword evidence="3" id="KW-1185">Reference proteome</keyword>
<protein>
    <submittedName>
        <fullName evidence="4">BZIP domain-containing protein</fullName>
    </submittedName>
</protein>
<organism evidence="4">
    <name type="scientific">Onchocerca ochengi</name>
    <name type="common">Filarial nematode worm</name>
    <dbReference type="NCBI Taxonomy" id="42157"/>
    <lineage>
        <taxon>Eukaryota</taxon>
        <taxon>Metazoa</taxon>
        <taxon>Ecdysozoa</taxon>
        <taxon>Nematoda</taxon>
        <taxon>Chromadorea</taxon>
        <taxon>Rhabditida</taxon>
        <taxon>Spirurina</taxon>
        <taxon>Spiruromorpha</taxon>
        <taxon>Filarioidea</taxon>
        <taxon>Onchocercidae</taxon>
        <taxon>Onchocerca</taxon>
    </lineage>
</organism>
<evidence type="ECO:0000313" key="3">
    <source>
        <dbReference type="Proteomes" id="UP000271087"/>
    </source>
</evidence>
<proteinExistence type="predicted"/>
<sequence length="72" mass="8743">MRVFQITSQFREQLGCNRFTLVHSKMPRRRSNLSRRARAAERKQRLLANQIEKERASANERRRQRMAQMRAE</sequence>